<dbReference type="InterPro" id="IPR004551">
    <property type="entry name" value="Dphthn_synthase"/>
</dbReference>
<proteinExistence type="predicted"/>
<dbReference type="InterPro" id="IPR035996">
    <property type="entry name" value="4pyrrol_Methylase_sf"/>
</dbReference>
<protein>
    <submittedName>
        <fullName evidence="1">Diphthine synthase</fullName>
    </submittedName>
</protein>
<keyword evidence="2" id="KW-1185">Reference proteome</keyword>
<gene>
    <name evidence="1" type="primary">DPH5</name>
    <name evidence="1" type="ORF">Ciccas_003910</name>
</gene>
<dbReference type="Proteomes" id="UP001626550">
    <property type="component" value="Unassembled WGS sequence"/>
</dbReference>
<organism evidence="1 2">
    <name type="scientific">Cichlidogyrus casuarinus</name>
    <dbReference type="NCBI Taxonomy" id="1844966"/>
    <lineage>
        <taxon>Eukaryota</taxon>
        <taxon>Metazoa</taxon>
        <taxon>Spiralia</taxon>
        <taxon>Lophotrochozoa</taxon>
        <taxon>Platyhelminthes</taxon>
        <taxon>Monogenea</taxon>
        <taxon>Monopisthocotylea</taxon>
        <taxon>Dactylogyridea</taxon>
        <taxon>Ancyrocephalidae</taxon>
        <taxon>Cichlidogyrus</taxon>
    </lineage>
</organism>
<dbReference type="PANTHER" id="PTHR10882:SF0">
    <property type="entry name" value="DIPHTHINE METHYL ESTER SYNTHASE"/>
    <property type="match status" value="1"/>
</dbReference>
<comment type="caution">
    <text evidence="1">The sequence shown here is derived from an EMBL/GenBank/DDBJ whole genome shotgun (WGS) entry which is preliminary data.</text>
</comment>
<dbReference type="CDD" id="cd11647">
    <property type="entry name" value="DHP5_DphB"/>
    <property type="match status" value="1"/>
</dbReference>
<accession>A0ABD2QD15</accession>
<name>A0ABD2QD15_9PLAT</name>
<reference evidence="1 2" key="1">
    <citation type="submission" date="2024-11" db="EMBL/GenBank/DDBJ databases">
        <title>Adaptive evolution of stress response genes in parasites aligns with host niche diversity.</title>
        <authorList>
            <person name="Hahn C."/>
            <person name="Resl P."/>
        </authorList>
    </citation>
    <scope>NUCLEOTIDE SEQUENCE [LARGE SCALE GENOMIC DNA]</scope>
    <source>
        <strain evidence="1">EGGRZ-B1_66</strain>
        <tissue evidence="1">Body</tissue>
    </source>
</reference>
<dbReference type="PANTHER" id="PTHR10882">
    <property type="entry name" value="DIPHTHINE SYNTHASE"/>
    <property type="match status" value="1"/>
</dbReference>
<sequence length="318" mass="35667">MFIEKDYIDADRKIVEQGVDILSSAKDAVVAFVVIGDPLSATTHVGKYNYSTLNHAKDLVQRAILENIPFEVINNTSIMTAAGLTGLCLYEFGRTVSIPLWDEFGEVTSFYKKIESNLKIGCHTLCLLDIKVKEQSLENLLKGNDIYEPARFMTCETAVRQIVTISKREKTPLISDSHLAIGLARMGSSEQRMAIGTISTFYKIGQGRPTKLVTFLGRPLHSLIILGPLQASEMEYLMLSVTNLQSDVHQPVFFVDSEKISEPSDKLTIERIMMDHNSKCKEIVDEMNEKIECPEKLEVEEEKDECVAGNPTYVPRIL</sequence>
<dbReference type="SUPFAM" id="SSF53790">
    <property type="entry name" value="Tetrapyrrole methylase"/>
    <property type="match status" value="1"/>
</dbReference>
<evidence type="ECO:0000313" key="2">
    <source>
        <dbReference type="Proteomes" id="UP001626550"/>
    </source>
</evidence>
<dbReference type="Gene3D" id="3.30.950.10">
    <property type="entry name" value="Methyltransferase, Cobalt-precorrin-4 Transmethylase, Domain 2"/>
    <property type="match status" value="1"/>
</dbReference>
<evidence type="ECO:0000313" key="1">
    <source>
        <dbReference type="EMBL" id="KAL3317439.1"/>
    </source>
</evidence>
<dbReference type="InterPro" id="IPR014776">
    <property type="entry name" value="4pyrrole_Mease_sub2"/>
</dbReference>
<dbReference type="InterPro" id="IPR014777">
    <property type="entry name" value="4pyrrole_Mease_sub1"/>
</dbReference>
<dbReference type="Gene3D" id="3.40.1010.10">
    <property type="entry name" value="Cobalt-precorrin-4 Transmethylase, Domain 1"/>
    <property type="match status" value="1"/>
</dbReference>
<dbReference type="NCBIfam" id="TIGR00522">
    <property type="entry name" value="dph5"/>
    <property type="match status" value="1"/>
</dbReference>
<dbReference type="EMBL" id="JBJKFK010000382">
    <property type="protein sequence ID" value="KAL3317439.1"/>
    <property type="molecule type" value="Genomic_DNA"/>
</dbReference>
<dbReference type="AlphaFoldDB" id="A0ABD2QD15"/>